<dbReference type="GO" id="GO:0016887">
    <property type="term" value="F:ATP hydrolysis activity"/>
    <property type="evidence" value="ECO:0007669"/>
    <property type="project" value="InterPro"/>
</dbReference>
<dbReference type="GO" id="GO:0005737">
    <property type="term" value="C:cytoplasm"/>
    <property type="evidence" value="ECO:0007669"/>
    <property type="project" value="UniProtKB-SubCell"/>
</dbReference>
<dbReference type="InterPro" id="IPR023835">
    <property type="entry name" value="T7SS_EccA"/>
</dbReference>
<dbReference type="PANTHER" id="PTHR43392:SF2">
    <property type="entry name" value="AAA-TYPE ATPASE FAMILY PROTEIN _ ANKYRIN REPEAT FAMILY PROTEIN"/>
    <property type="match status" value="1"/>
</dbReference>
<dbReference type="PANTHER" id="PTHR43392">
    <property type="entry name" value="AAA-TYPE ATPASE FAMILY PROTEIN / ANKYRIN REPEAT FAMILY PROTEIN"/>
    <property type="match status" value="1"/>
</dbReference>
<dbReference type="InterPro" id="IPR003959">
    <property type="entry name" value="ATPase_AAA_core"/>
</dbReference>
<feature type="region of interest" description="Disordered" evidence="6">
    <location>
        <begin position="508"/>
        <end position="540"/>
    </location>
</feature>
<evidence type="ECO:0000256" key="4">
    <source>
        <dbReference type="ARBA" id="ARBA00022741"/>
    </source>
</evidence>
<dbReference type="InterPro" id="IPR049078">
    <property type="entry name" value="T7SS_EccA1-like_N"/>
</dbReference>
<dbReference type="SMART" id="SM00382">
    <property type="entry name" value="AAA"/>
    <property type="match status" value="1"/>
</dbReference>
<dbReference type="InterPro" id="IPR011990">
    <property type="entry name" value="TPR-like_helical_dom_sf"/>
</dbReference>
<dbReference type="Gene3D" id="1.25.40.10">
    <property type="entry name" value="Tetratricopeptide repeat domain"/>
    <property type="match status" value="1"/>
</dbReference>
<feature type="region of interest" description="Disordered" evidence="6">
    <location>
        <begin position="626"/>
        <end position="652"/>
    </location>
</feature>
<comment type="similarity">
    <text evidence="2">Belongs to the CbxX/CfxQ family.</text>
</comment>
<proteinExistence type="inferred from homology"/>
<name>A0A7I7QCR1_9MYCO</name>
<dbReference type="AlphaFoldDB" id="A0A7I7QCR1"/>
<evidence type="ECO:0000259" key="7">
    <source>
        <dbReference type="SMART" id="SM00382"/>
    </source>
</evidence>
<keyword evidence="3" id="KW-0963">Cytoplasm</keyword>
<dbReference type="Pfam" id="PF21545">
    <property type="entry name" value="T7SS_EccA1_N"/>
    <property type="match status" value="1"/>
</dbReference>
<evidence type="ECO:0000313" key="9">
    <source>
        <dbReference type="Proteomes" id="UP000467130"/>
    </source>
</evidence>
<reference evidence="8 9" key="1">
    <citation type="journal article" date="2019" name="Emerg. Microbes Infect.">
        <title>Comprehensive subspecies identification of 175 nontuberculous mycobacteria species based on 7547 genomic profiles.</title>
        <authorList>
            <person name="Matsumoto Y."/>
            <person name="Kinjo T."/>
            <person name="Motooka D."/>
            <person name="Nabeya D."/>
            <person name="Jung N."/>
            <person name="Uechi K."/>
            <person name="Horii T."/>
            <person name="Iida T."/>
            <person name="Fujita J."/>
            <person name="Nakamura S."/>
        </authorList>
    </citation>
    <scope>NUCLEOTIDE SEQUENCE [LARGE SCALE GENOMIC DNA]</scope>
    <source>
        <strain evidence="8 9">JCM 17783</strain>
    </source>
</reference>
<dbReference type="InterPro" id="IPR003593">
    <property type="entry name" value="AAA+_ATPase"/>
</dbReference>
<dbReference type="GO" id="GO:0005524">
    <property type="term" value="F:ATP binding"/>
    <property type="evidence" value="ECO:0007669"/>
    <property type="project" value="UniProtKB-KW"/>
</dbReference>
<protein>
    <submittedName>
        <fullName evidence="8">ESX-1 secretion system protein EccA1</fullName>
    </submittedName>
</protein>
<organism evidence="8 9">
    <name type="scientific">Mycobacterium stomatepiae</name>
    <dbReference type="NCBI Taxonomy" id="470076"/>
    <lineage>
        <taxon>Bacteria</taxon>
        <taxon>Bacillati</taxon>
        <taxon>Actinomycetota</taxon>
        <taxon>Actinomycetes</taxon>
        <taxon>Mycobacteriales</taxon>
        <taxon>Mycobacteriaceae</taxon>
        <taxon>Mycobacterium</taxon>
        <taxon>Mycobacterium simiae complex</taxon>
    </lineage>
</organism>
<comment type="subcellular location">
    <subcellularLocation>
        <location evidence="1">Cytoplasm</location>
    </subcellularLocation>
</comment>
<dbReference type="KEGG" id="msto:MSTO_40210"/>
<feature type="compositionally biased region" description="Basic residues" evidence="6">
    <location>
        <begin position="512"/>
        <end position="521"/>
    </location>
</feature>
<sequence length="652" mass="70685">MSDHLAGLFESAVGMLPVSESRALDLFTEITNYDETACDAWVGRIRCGDNDRVTLFRAWYSRKHFGHLSGQAQISMTALAARVPIGGLYGDITYPVNSPLAITIGFAVNEASQGNYADAMEAIDGLAASPSAGTEHLLSWTKAVVYGEGQRWTEVTDEVRAAGKWPDAFLAAAAGVAHGVAAANLGLFTEAERRLTEANSSPAGEACAQAIAWFLAMTRRSQGNEEAAVALLEWLQTTHPSPKVTAALKDPSYRLATTSSEQIAARTDPWDAGSVVADTSGREKLLAEAETELRRQIGLTRVKDQVERYRAATQMARVRAARGMKVAQASKHMIFTGPPGTGKTTIARVVANILAGLGVIQEPKLIETARKDFVAEYEGQSAVKSAKTIDRALGGVLFIDEAYTLVQEREGRSDPFGQEALDTLLARMENDRDRLVVIIAGYSNDIDRLLETNEGLRSRFATRIEFDSYSPEEILEIAKVIAKNNDSVLSVEAAENMLEAAKLLSPADRARQGRHRRRGQRALRAANGRGRRTIPRYAPDSSTRLRGARRRFLARDQRRRHGRSGGLGARTAGHYRVAHGGHSAYHQGPGEWLALSAPAVGACHRSPGHPNVRRSDVLLRAVGRAGHRHLGDDPGGRPGDGVLQAAGQTRRR</sequence>
<gene>
    <name evidence="8" type="primary">eccA1</name>
    <name evidence="8" type="ORF">MSTO_40210</name>
</gene>
<keyword evidence="9" id="KW-1185">Reference proteome</keyword>
<evidence type="ECO:0000256" key="1">
    <source>
        <dbReference type="ARBA" id="ARBA00004496"/>
    </source>
</evidence>
<dbReference type="Pfam" id="PF00004">
    <property type="entry name" value="AAA"/>
    <property type="match status" value="1"/>
</dbReference>
<dbReference type="NCBIfam" id="TIGR03922">
    <property type="entry name" value="T7SS_EccA"/>
    <property type="match status" value="1"/>
</dbReference>
<dbReference type="Proteomes" id="UP000467130">
    <property type="component" value="Chromosome"/>
</dbReference>
<dbReference type="InterPro" id="IPR050773">
    <property type="entry name" value="CbxX/CfxQ_RuBisCO_ESX"/>
</dbReference>
<accession>A0A7I7QCR1</accession>
<keyword evidence="4" id="KW-0547">Nucleotide-binding</keyword>
<evidence type="ECO:0000313" key="8">
    <source>
        <dbReference type="EMBL" id="BBY23816.1"/>
    </source>
</evidence>
<feature type="domain" description="AAA+ ATPase" evidence="7">
    <location>
        <begin position="329"/>
        <end position="470"/>
    </location>
</feature>
<evidence type="ECO:0000256" key="6">
    <source>
        <dbReference type="SAM" id="MobiDB-lite"/>
    </source>
</evidence>
<dbReference type="CDD" id="cd00009">
    <property type="entry name" value="AAA"/>
    <property type="match status" value="1"/>
</dbReference>
<dbReference type="PRINTS" id="PR00819">
    <property type="entry name" value="CBXCFQXSUPER"/>
</dbReference>
<evidence type="ECO:0000256" key="5">
    <source>
        <dbReference type="ARBA" id="ARBA00022840"/>
    </source>
</evidence>
<dbReference type="InterPro" id="IPR027417">
    <property type="entry name" value="P-loop_NTPase"/>
</dbReference>
<dbReference type="FunFam" id="3.40.50.300:FF:000216">
    <property type="entry name" value="Type VII secretion ATPase EccA"/>
    <property type="match status" value="1"/>
</dbReference>
<dbReference type="SUPFAM" id="SSF52540">
    <property type="entry name" value="P-loop containing nucleoside triphosphate hydrolases"/>
    <property type="match status" value="1"/>
</dbReference>
<dbReference type="InterPro" id="IPR000641">
    <property type="entry name" value="CbxX/CfxQ"/>
</dbReference>
<evidence type="ECO:0000256" key="3">
    <source>
        <dbReference type="ARBA" id="ARBA00022490"/>
    </source>
</evidence>
<dbReference type="EMBL" id="AP022587">
    <property type="protein sequence ID" value="BBY23816.1"/>
    <property type="molecule type" value="Genomic_DNA"/>
</dbReference>
<keyword evidence="5" id="KW-0067">ATP-binding</keyword>
<dbReference type="Gene3D" id="3.40.50.300">
    <property type="entry name" value="P-loop containing nucleotide triphosphate hydrolases"/>
    <property type="match status" value="1"/>
</dbReference>
<evidence type="ECO:0000256" key="2">
    <source>
        <dbReference type="ARBA" id="ARBA00010378"/>
    </source>
</evidence>